<evidence type="ECO:0000256" key="5">
    <source>
        <dbReference type="ARBA" id="ARBA00022989"/>
    </source>
</evidence>
<dbReference type="InterPro" id="IPR027417">
    <property type="entry name" value="P-loop_NTPase"/>
</dbReference>
<feature type="transmembrane region" description="Helical" evidence="7">
    <location>
        <begin position="190"/>
        <end position="222"/>
    </location>
</feature>
<comment type="subcellular location">
    <subcellularLocation>
        <location evidence="1">Cell membrane</location>
        <topology evidence="1">Multi-pass membrane protein</topology>
    </subcellularLocation>
</comment>
<evidence type="ECO:0000256" key="7">
    <source>
        <dbReference type="SAM" id="Phobius"/>
    </source>
</evidence>
<dbReference type="RefSeq" id="WP_382038945.1">
    <property type="nucleotide sequence ID" value="NZ_JBHSKJ010000004.1"/>
</dbReference>
<name>A0ABV9ZXG9_9ACTN</name>
<dbReference type="Pfam" id="PF00005">
    <property type="entry name" value="ABC_tran"/>
    <property type="match status" value="1"/>
</dbReference>
<dbReference type="SUPFAM" id="SSF52540">
    <property type="entry name" value="P-loop containing nucleoside triphosphate hydrolases"/>
    <property type="match status" value="1"/>
</dbReference>
<feature type="transmembrane region" description="Helical" evidence="7">
    <location>
        <begin position="111"/>
        <end position="133"/>
    </location>
</feature>
<dbReference type="Proteomes" id="UP001596222">
    <property type="component" value="Unassembled WGS sequence"/>
</dbReference>
<gene>
    <name evidence="9" type="ORF">ACFPP6_09185</name>
</gene>
<keyword evidence="3" id="KW-0547">Nucleotide-binding</keyword>
<sequence>MKLLRKPTTTQPPVSKSEQLLFSGHLRHDKAWAQYADPLLRMSFWSMAKQFPAMLAVIARIARREDPRALAVLVGAQLASGVMTAFLLVSINGVLVALFSDGPTTDKLRDALPALLSGGAASSASVLLGCLIVKVEARLYPKIELACRTAYFEMMARVEMSAMEDKDIQRKLSMGYYGTDSVRRMLDSSVWVVSGLMSLTAAAVVLASLHVFLVGALALIAAPRWWGAVVVMRRAYASRHAWIDHTRAVDVLTYPITRADATPELRVHGAGRVLADASQDMGATAAKEKERLGSAEAVTEIIAATMSGTARVLAYALLWWLLVAGGMPLAAAGTAVFAIRNATGYLNTVVNQMNHMFEESLYLTDMNNAIKLGQEHAIPTGGSPVPGDGVRVVLEDVSFRYPGAEKDALCEVSLTIPPGKVVALVGENGSGKTTLAALVAGLYLPTSGRVSYNGVEVRDADRESVFGRVALLSQNVQAWPMTVKANVHIGDGSRPLVHREVEAAAERADVRTVVEELPHGWDSIALKGFERGVKLSGGQWQRVGVARALYRGRELNIVDEPTAALDPRAEIEMFESLHELTGDGVTSVLLITHRLAATATADVIYVLHEGRVIESGTHGRLMAIKDGHYRGLYELQASQYATTTTGTTKVPHQREGCA</sequence>
<dbReference type="InterPro" id="IPR003439">
    <property type="entry name" value="ABC_transporter-like_ATP-bd"/>
</dbReference>
<keyword evidence="6 7" id="KW-0472">Membrane</keyword>
<accession>A0ABV9ZXG9</accession>
<dbReference type="EMBL" id="JBHSKJ010000004">
    <property type="protein sequence ID" value="MFC5144842.1"/>
    <property type="molecule type" value="Genomic_DNA"/>
</dbReference>
<comment type="caution">
    <text evidence="9">The sequence shown here is derived from an EMBL/GenBank/DDBJ whole genome shotgun (WGS) entry which is preliminary data.</text>
</comment>
<evidence type="ECO:0000256" key="3">
    <source>
        <dbReference type="ARBA" id="ARBA00022741"/>
    </source>
</evidence>
<dbReference type="PROSITE" id="PS00211">
    <property type="entry name" value="ABC_TRANSPORTER_1"/>
    <property type="match status" value="1"/>
</dbReference>
<keyword evidence="4 9" id="KW-0067">ATP-binding</keyword>
<evidence type="ECO:0000256" key="6">
    <source>
        <dbReference type="ARBA" id="ARBA00023136"/>
    </source>
</evidence>
<evidence type="ECO:0000259" key="8">
    <source>
        <dbReference type="PROSITE" id="PS50893"/>
    </source>
</evidence>
<organism evidence="9 10">
    <name type="scientific">Streptomyces aureoversilis</name>
    <dbReference type="NCBI Taxonomy" id="67277"/>
    <lineage>
        <taxon>Bacteria</taxon>
        <taxon>Bacillati</taxon>
        <taxon>Actinomycetota</taxon>
        <taxon>Actinomycetes</taxon>
        <taxon>Kitasatosporales</taxon>
        <taxon>Streptomycetaceae</taxon>
        <taxon>Streptomyces</taxon>
    </lineage>
</organism>
<keyword evidence="2 7" id="KW-0812">Transmembrane</keyword>
<evidence type="ECO:0000313" key="9">
    <source>
        <dbReference type="EMBL" id="MFC5144842.1"/>
    </source>
</evidence>
<evidence type="ECO:0000313" key="10">
    <source>
        <dbReference type="Proteomes" id="UP001596222"/>
    </source>
</evidence>
<feature type="transmembrane region" description="Helical" evidence="7">
    <location>
        <begin position="70"/>
        <end position="99"/>
    </location>
</feature>
<keyword evidence="10" id="KW-1185">Reference proteome</keyword>
<reference evidence="10" key="1">
    <citation type="journal article" date="2019" name="Int. J. Syst. Evol. Microbiol.">
        <title>The Global Catalogue of Microorganisms (GCM) 10K type strain sequencing project: providing services to taxonomists for standard genome sequencing and annotation.</title>
        <authorList>
            <consortium name="The Broad Institute Genomics Platform"/>
            <consortium name="The Broad Institute Genome Sequencing Center for Infectious Disease"/>
            <person name="Wu L."/>
            <person name="Ma J."/>
        </authorList>
    </citation>
    <scope>NUCLEOTIDE SEQUENCE [LARGE SCALE GENOMIC DNA]</scope>
    <source>
        <strain evidence="10">CGMCC 4.1641</strain>
    </source>
</reference>
<proteinExistence type="predicted"/>
<keyword evidence="5 7" id="KW-1133">Transmembrane helix</keyword>
<dbReference type="CDD" id="cd03228">
    <property type="entry name" value="ABCC_MRP_Like"/>
    <property type="match status" value="1"/>
</dbReference>
<dbReference type="InterPro" id="IPR003593">
    <property type="entry name" value="AAA+_ATPase"/>
</dbReference>
<dbReference type="Gene3D" id="3.40.50.300">
    <property type="entry name" value="P-loop containing nucleotide triphosphate hydrolases"/>
    <property type="match status" value="1"/>
</dbReference>
<dbReference type="InterPro" id="IPR039421">
    <property type="entry name" value="Type_1_exporter"/>
</dbReference>
<dbReference type="PANTHER" id="PTHR43394">
    <property type="entry name" value="ATP-DEPENDENT PERMEASE MDL1, MITOCHONDRIAL"/>
    <property type="match status" value="1"/>
</dbReference>
<dbReference type="PANTHER" id="PTHR43394:SF1">
    <property type="entry name" value="ATP-BINDING CASSETTE SUB-FAMILY B MEMBER 10, MITOCHONDRIAL"/>
    <property type="match status" value="1"/>
</dbReference>
<dbReference type="SUPFAM" id="SSF90123">
    <property type="entry name" value="ABC transporter transmembrane region"/>
    <property type="match status" value="1"/>
</dbReference>
<dbReference type="InterPro" id="IPR017871">
    <property type="entry name" value="ABC_transporter-like_CS"/>
</dbReference>
<dbReference type="InterPro" id="IPR036640">
    <property type="entry name" value="ABC1_TM_sf"/>
</dbReference>
<evidence type="ECO:0000256" key="1">
    <source>
        <dbReference type="ARBA" id="ARBA00004651"/>
    </source>
</evidence>
<dbReference type="GO" id="GO:0005524">
    <property type="term" value="F:ATP binding"/>
    <property type="evidence" value="ECO:0007669"/>
    <property type="project" value="UniProtKB-KW"/>
</dbReference>
<feature type="transmembrane region" description="Helical" evidence="7">
    <location>
        <begin position="317"/>
        <end position="339"/>
    </location>
</feature>
<dbReference type="PROSITE" id="PS50893">
    <property type="entry name" value="ABC_TRANSPORTER_2"/>
    <property type="match status" value="1"/>
</dbReference>
<dbReference type="Gene3D" id="1.20.1560.10">
    <property type="entry name" value="ABC transporter type 1, transmembrane domain"/>
    <property type="match status" value="1"/>
</dbReference>
<dbReference type="SMART" id="SM00382">
    <property type="entry name" value="AAA"/>
    <property type="match status" value="1"/>
</dbReference>
<evidence type="ECO:0000256" key="2">
    <source>
        <dbReference type="ARBA" id="ARBA00022692"/>
    </source>
</evidence>
<protein>
    <submittedName>
        <fullName evidence="9">ABC transporter ATP-binding protein</fullName>
    </submittedName>
</protein>
<feature type="domain" description="ABC transporter" evidence="8">
    <location>
        <begin position="392"/>
        <end position="634"/>
    </location>
</feature>
<evidence type="ECO:0000256" key="4">
    <source>
        <dbReference type="ARBA" id="ARBA00022840"/>
    </source>
</evidence>